<dbReference type="RefSeq" id="WP_338535310.1">
    <property type="nucleotide sequence ID" value="NZ_AP028654.1"/>
</dbReference>
<dbReference type="InterPro" id="IPR023404">
    <property type="entry name" value="rSAM_horseshoe"/>
</dbReference>
<dbReference type="SMART" id="SM00729">
    <property type="entry name" value="Elp3"/>
    <property type="match status" value="1"/>
</dbReference>
<keyword evidence="6" id="KW-1185">Reference proteome</keyword>
<dbReference type="SFLD" id="SFLDF00288">
    <property type="entry name" value="HemN-like__clustered_with_nucl"/>
    <property type="match status" value="1"/>
</dbReference>
<dbReference type="InterPro" id="IPR010723">
    <property type="entry name" value="HemN_C"/>
</dbReference>
<dbReference type="CDD" id="cd01335">
    <property type="entry name" value="Radical_SAM"/>
    <property type="match status" value="1"/>
</dbReference>
<comment type="subcellular location">
    <subcellularLocation>
        <location evidence="3">Cytoplasm</location>
    </subcellularLocation>
</comment>
<keyword evidence="3" id="KW-0408">Iron</keyword>
<keyword evidence="3" id="KW-0963">Cytoplasm</keyword>
<comment type="similarity">
    <text evidence="1">Belongs to the anaerobic coproporphyrinogen-III oxidase family. HemW subfamily.</text>
</comment>
<dbReference type="PROSITE" id="PS51918">
    <property type="entry name" value="RADICAL_SAM"/>
    <property type="match status" value="1"/>
</dbReference>
<keyword evidence="3" id="KW-0004">4Fe-4S</keyword>
<accession>A0AAU9EX63</accession>
<evidence type="ECO:0000313" key="6">
    <source>
        <dbReference type="Proteomes" id="UP001321786"/>
    </source>
</evidence>
<dbReference type="SFLD" id="SFLDF00562">
    <property type="entry name" value="HemN-like__clustered_with_heat"/>
    <property type="match status" value="1"/>
</dbReference>
<dbReference type="GO" id="GO:0046872">
    <property type="term" value="F:metal ion binding"/>
    <property type="evidence" value="ECO:0007669"/>
    <property type="project" value="UniProtKB-UniRule"/>
</dbReference>
<dbReference type="Proteomes" id="UP001321786">
    <property type="component" value="Chromosome"/>
</dbReference>
<keyword evidence="3" id="KW-0479">Metal-binding</keyword>
<dbReference type="AlphaFoldDB" id="A0AAU9EX63"/>
<dbReference type="GO" id="GO:0051539">
    <property type="term" value="F:4 iron, 4 sulfur cluster binding"/>
    <property type="evidence" value="ECO:0007669"/>
    <property type="project" value="UniProtKB-UniRule"/>
</dbReference>
<dbReference type="SFLD" id="SFLDG01082">
    <property type="entry name" value="B12-binding_domain_containing"/>
    <property type="match status" value="1"/>
</dbReference>
<protein>
    <recommendedName>
        <fullName evidence="2 3">Heme chaperone HemW</fullName>
    </recommendedName>
</protein>
<dbReference type="NCBIfam" id="TIGR00539">
    <property type="entry name" value="hemN_rel"/>
    <property type="match status" value="1"/>
</dbReference>
<comment type="function">
    <text evidence="3">Probably acts as a heme chaperone, transferring heme to an unknown acceptor. Binds one molecule of heme per monomer, possibly covalently. Binds 1 [4Fe-4S] cluster. The cluster is coordinated with 3 cysteines and an exchangeable S-adenosyl-L-methionine.</text>
</comment>
<sequence>MKKFGIYIHIPFCESKCYYCDFNSFKANDELINSYMKSLYSEIKLYGNLNEYNNKKVDTIFIGGGTPSFIDSKFIVKLYEVLKSNFNLKYLDEFTIECNPNTVNEKKIDDYLSIGINRISLGLQSTKNKILKKIGRTHSYEEFLDNFNLIKSKGLDNISIDLIIGLPEQTLEDVKNDIKKIVSIEPKHISVYSLKLEKGTKLYNMDEKDLLILPSEEIEREMYHYIVEYLKENGYYQYEISNFAKVNYESKHNLLYWERDEYLGLGLSSSSLVNEKRFNNVSNIEVYKKNIEKGIISVENEEYINKEESLYEKIILGLRLNKGIDIVSINEEFGIDFKVKYFDKIETLKKKQLIIHENNKIYLTKLGIDISNQVFVEFIPE</sequence>
<dbReference type="PANTHER" id="PTHR13932">
    <property type="entry name" value="COPROPORPHYRINIGEN III OXIDASE"/>
    <property type="match status" value="1"/>
</dbReference>
<evidence type="ECO:0000313" key="5">
    <source>
        <dbReference type="EMBL" id="BEP29690.1"/>
    </source>
</evidence>
<dbReference type="Gene3D" id="3.80.30.20">
    <property type="entry name" value="tm_1862 like domain"/>
    <property type="match status" value="1"/>
</dbReference>
<proteinExistence type="inferred from homology"/>
<dbReference type="InterPro" id="IPR007197">
    <property type="entry name" value="rSAM"/>
</dbReference>
<keyword evidence="3" id="KW-0949">S-adenosyl-L-methionine</keyword>
<evidence type="ECO:0000256" key="2">
    <source>
        <dbReference type="ARBA" id="ARBA00017228"/>
    </source>
</evidence>
<dbReference type="InterPro" id="IPR058240">
    <property type="entry name" value="rSAM_sf"/>
</dbReference>
<dbReference type="GO" id="GO:0004109">
    <property type="term" value="F:coproporphyrinogen oxidase activity"/>
    <property type="evidence" value="ECO:0007669"/>
    <property type="project" value="InterPro"/>
</dbReference>
<dbReference type="SUPFAM" id="SSF102114">
    <property type="entry name" value="Radical SAM enzymes"/>
    <property type="match status" value="1"/>
</dbReference>
<dbReference type="SFLD" id="SFLDG01065">
    <property type="entry name" value="anaerobic_coproporphyrinogen-I"/>
    <property type="match status" value="1"/>
</dbReference>
<feature type="domain" description="Radical SAM core" evidence="4">
    <location>
        <begin position="1"/>
        <end position="236"/>
    </location>
</feature>
<evidence type="ECO:0000256" key="1">
    <source>
        <dbReference type="ARBA" id="ARBA00006100"/>
    </source>
</evidence>
<dbReference type="GO" id="GO:0006779">
    <property type="term" value="P:porphyrin-containing compound biosynthetic process"/>
    <property type="evidence" value="ECO:0007669"/>
    <property type="project" value="InterPro"/>
</dbReference>
<dbReference type="GO" id="GO:0005737">
    <property type="term" value="C:cytoplasm"/>
    <property type="evidence" value="ECO:0007669"/>
    <property type="project" value="UniProtKB-SubCell"/>
</dbReference>
<keyword evidence="3" id="KW-0143">Chaperone</keyword>
<dbReference type="Pfam" id="PF06969">
    <property type="entry name" value="HemN_C"/>
    <property type="match status" value="1"/>
</dbReference>
<keyword evidence="3" id="KW-0349">Heme</keyword>
<dbReference type="PANTHER" id="PTHR13932:SF5">
    <property type="entry name" value="RADICAL S-ADENOSYL METHIONINE DOMAIN-CONTAINING PROTEIN 1, MITOCHONDRIAL"/>
    <property type="match status" value="1"/>
</dbReference>
<dbReference type="SFLD" id="SFLDS00029">
    <property type="entry name" value="Radical_SAM"/>
    <property type="match status" value="1"/>
</dbReference>
<dbReference type="InterPro" id="IPR006638">
    <property type="entry name" value="Elp3/MiaA/NifB-like_rSAM"/>
</dbReference>
<reference evidence="5 6" key="1">
    <citation type="submission" date="2023-08" db="EMBL/GenBank/DDBJ databases">
        <title>Helicovermis profunda gen. nov., sp. nov., a novel mesophilic, fermentative bacterium within the Bacillota from a deep-sea hydrothermal vent chimney.</title>
        <authorList>
            <person name="Miyazaki U."/>
            <person name="Mizutani D."/>
            <person name="Hashimoto Y."/>
            <person name="Tame A."/>
            <person name="Sawayama S."/>
            <person name="Miyazaki J."/>
            <person name="Takai K."/>
            <person name="Nakagawa S."/>
        </authorList>
    </citation>
    <scope>NUCLEOTIDE SEQUENCE [LARGE SCALE GENOMIC DNA]</scope>
    <source>
        <strain evidence="5 6">S502</strain>
    </source>
</reference>
<evidence type="ECO:0000256" key="3">
    <source>
        <dbReference type="RuleBase" id="RU364116"/>
    </source>
</evidence>
<keyword evidence="3" id="KW-0411">Iron-sulfur</keyword>
<dbReference type="EMBL" id="AP028654">
    <property type="protein sequence ID" value="BEP29690.1"/>
    <property type="molecule type" value="Genomic_DNA"/>
</dbReference>
<dbReference type="InterPro" id="IPR004559">
    <property type="entry name" value="HemW-like"/>
</dbReference>
<dbReference type="Pfam" id="PF04055">
    <property type="entry name" value="Radical_SAM"/>
    <property type="match status" value="1"/>
</dbReference>
<gene>
    <name evidence="5" type="primary">hemW</name>
    <name evidence="5" type="ORF">HLPR_20210</name>
</gene>
<name>A0AAU9EX63_9FIRM</name>
<dbReference type="InterPro" id="IPR034505">
    <property type="entry name" value="Coproporphyrinogen-III_oxidase"/>
</dbReference>
<organism evidence="5 6">
    <name type="scientific">Helicovermis profundi</name>
    <dbReference type="NCBI Taxonomy" id="3065157"/>
    <lineage>
        <taxon>Bacteria</taxon>
        <taxon>Bacillati</taxon>
        <taxon>Bacillota</taxon>
        <taxon>Clostridia</taxon>
        <taxon>Helicovermis</taxon>
    </lineage>
</organism>
<dbReference type="KEGG" id="hprf:HLPR_20210"/>
<evidence type="ECO:0000259" key="4">
    <source>
        <dbReference type="PROSITE" id="PS51918"/>
    </source>
</evidence>